<evidence type="ECO:0000256" key="1">
    <source>
        <dbReference type="SAM" id="Phobius"/>
    </source>
</evidence>
<dbReference type="OrthoDB" id="1452126at2"/>
<dbReference type="Proteomes" id="UP000229433">
    <property type="component" value="Unassembled WGS sequence"/>
</dbReference>
<keyword evidence="1" id="KW-0812">Transmembrane</keyword>
<dbReference type="EMBL" id="NQXA01000001">
    <property type="protein sequence ID" value="PHQ30680.1"/>
    <property type="molecule type" value="Genomic_DNA"/>
</dbReference>
<feature type="transmembrane region" description="Helical" evidence="1">
    <location>
        <begin position="12"/>
        <end position="35"/>
    </location>
</feature>
<dbReference type="RefSeq" id="WP_099644221.1">
    <property type="nucleotide sequence ID" value="NZ_KZ319287.1"/>
</dbReference>
<feature type="transmembrane region" description="Helical" evidence="1">
    <location>
        <begin position="91"/>
        <end position="115"/>
    </location>
</feature>
<comment type="caution">
    <text evidence="2">The sequence shown here is derived from an EMBL/GenBank/DDBJ whole genome shotgun (WGS) entry which is preliminary data.</text>
</comment>
<dbReference type="AlphaFoldDB" id="A0A2G1VVP1"/>
<keyword evidence="1" id="KW-0472">Membrane</keyword>
<evidence type="ECO:0000313" key="3">
    <source>
        <dbReference type="Proteomes" id="UP000229433"/>
    </source>
</evidence>
<feature type="transmembrane region" description="Helical" evidence="1">
    <location>
        <begin position="55"/>
        <end position="79"/>
    </location>
</feature>
<evidence type="ECO:0000313" key="2">
    <source>
        <dbReference type="EMBL" id="PHQ30680.1"/>
    </source>
</evidence>
<keyword evidence="3" id="KW-1185">Reference proteome</keyword>
<sequence>METQPNNLNTLKILFIVKAVLNLLAALFFAGYGFFVNMILTDVAHGPHDTPFDVTTFVGVISGVGFASFLILAILTFLAGKYLGETRNHTFILVVSILNFFTGILGILLGIFTLIEINKPHVKPMFETK</sequence>
<evidence type="ECO:0008006" key="4">
    <source>
        <dbReference type="Google" id="ProtNLM"/>
    </source>
</evidence>
<organism evidence="2 3">
    <name type="scientific">Leeuwenhoekiella nanhaiensis</name>
    <dbReference type="NCBI Taxonomy" id="1655491"/>
    <lineage>
        <taxon>Bacteria</taxon>
        <taxon>Pseudomonadati</taxon>
        <taxon>Bacteroidota</taxon>
        <taxon>Flavobacteriia</taxon>
        <taxon>Flavobacteriales</taxon>
        <taxon>Flavobacteriaceae</taxon>
        <taxon>Leeuwenhoekiella</taxon>
    </lineage>
</organism>
<protein>
    <recommendedName>
        <fullName evidence="4">DUF4064 domain-containing protein</fullName>
    </recommendedName>
</protein>
<name>A0A2G1VVP1_9FLAO</name>
<accession>A0A2G1VVP1</accession>
<keyword evidence="1" id="KW-1133">Transmembrane helix</keyword>
<gene>
    <name evidence="2" type="ORF">CJ305_00150</name>
</gene>
<reference evidence="2 3" key="1">
    <citation type="submission" date="2017-08" db="EMBL/GenBank/DDBJ databases">
        <title>The whole genome shortgun sequences of strain Leeuwenhoekiella nanhaiensis G18 from the South China Sea.</title>
        <authorList>
            <person name="Liu Q."/>
        </authorList>
    </citation>
    <scope>NUCLEOTIDE SEQUENCE [LARGE SCALE GENOMIC DNA]</scope>
    <source>
        <strain evidence="2 3">G18</strain>
    </source>
</reference>
<proteinExistence type="predicted"/>